<dbReference type="Proteomes" id="UP000002875">
    <property type="component" value="Chromosome"/>
</dbReference>
<keyword evidence="2" id="KW-1185">Reference proteome</keyword>
<evidence type="ECO:0000313" key="2">
    <source>
        <dbReference type="Proteomes" id="UP000002875"/>
    </source>
</evidence>
<dbReference type="Gene3D" id="2.60.40.10">
    <property type="entry name" value="Immunoglobulins"/>
    <property type="match status" value="1"/>
</dbReference>
<sequence>MLILSTIKVFTLKNSLIVKSIIKRFVLFGLSLNLLACSIDKEAPILPRFDAVTISETTIASASLSVSFLEVGNQSITDYGIVYSETNLSPTLTDSKVSNGALTQTTSPYTYLVKISNLKANTVYYARAYVITESGTIYSNVISVKTLAIVSPSIKTTEASTYTIYSAKVGGSIETKGSYDISEYGICWSQRFAVPTIEHSKEKITGDVSTFPKAYSLIIYNLPEKGTIYYRAYVISNGNVIYGDVLTYTLEVEGYPKVSTDGAVYVADSVMKLNGTIVNKGKYEVTEYGMCWGFNDSFINPTVCENKGSLTVMPNSLPAPYSIEAKKLKTGVVYFYRSYLISNGITTFGTQKSFIIESK</sequence>
<reference evidence="1 2" key="1">
    <citation type="submission" date="2011-07" db="EMBL/GenBank/DDBJ databases">
        <title>The complete genome of chromosome of Emticicia oligotrophica DSM 17448.</title>
        <authorList>
            <consortium name="US DOE Joint Genome Institute (JGI-PGF)"/>
            <person name="Lucas S."/>
            <person name="Han J."/>
            <person name="Lapidus A."/>
            <person name="Bruce D."/>
            <person name="Goodwin L."/>
            <person name="Pitluck S."/>
            <person name="Peters L."/>
            <person name="Kyrpides N."/>
            <person name="Mavromatis K."/>
            <person name="Ivanova N."/>
            <person name="Ovchinnikova G."/>
            <person name="Teshima H."/>
            <person name="Detter J.C."/>
            <person name="Tapia R."/>
            <person name="Han C."/>
            <person name="Land M."/>
            <person name="Hauser L."/>
            <person name="Markowitz V."/>
            <person name="Cheng J.-F."/>
            <person name="Hugenholtz P."/>
            <person name="Woyke T."/>
            <person name="Wu D."/>
            <person name="Tindall B."/>
            <person name="Pomrenke H."/>
            <person name="Brambilla E."/>
            <person name="Klenk H.-P."/>
            <person name="Eisen J.A."/>
        </authorList>
    </citation>
    <scope>NUCLEOTIDE SEQUENCE [LARGE SCALE GENOMIC DNA]</scope>
    <source>
        <strain evidence="1 2">DSM 17448</strain>
    </source>
</reference>
<dbReference type="EMBL" id="CP002961">
    <property type="protein sequence ID" value="AFK03568.1"/>
    <property type="molecule type" value="Genomic_DNA"/>
</dbReference>
<evidence type="ECO:0000313" key="1">
    <source>
        <dbReference type="EMBL" id="AFK03568.1"/>
    </source>
</evidence>
<name>A0ABM5N283_EMTOG</name>
<gene>
    <name evidence="1" type="ordered locus">Emtol_2432</name>
</gene>
<protein>
    <submittedName>
        <fullName evidence="1">Fibronectin type III domain protein</fullName>
    </submittedName>
</protein>
<dbReference type="InterPro" id="IPR013783">
    <property type="entry name" value="Ig-like_fold"/>
</dbReference>
<dbReference type="SUPFAM" id="SSF49265">
    <property type="entry name" value="Fibronectin type III"/>
    <property type="match status" value="1"/>
</dbReference>
<organism evidence="1 2">
    <name type="scientific">Emticicia oligotrophica (strain DSM 17448 / CIP 109782 / MTCC 6937 / GPTSA100-15)</name>
    <dbReference type="NCBI Taxonomy" id="929562"/>
    <lineage>
        <taxon>Bacteria</taxon>
        <taxon>Pseudomonadati</taxon>
        <taxon>Bacteroidota</taxon>
        <taxon>Cytophagia</taxon>
        <taxon>Cytophagales</taxon>
        <taxon>Leadbetterellaceae</taxon>
        <taxon>Emticicia</taxon>
    </lineage>
</organism>
<accession>A0ABM5N283</accession>
<dbReference type="InterPro" id="IPR036116">
    <property type="entry name" value="FN3_sf"/>
</dbReference>
<proteinExistence type="predicted"/>